<protein>
    <submittedName>
        <fullName evidence="2">Thiol reductase thioredoxin</fullName>
    </submittedName>
</protein>
<feature type="domain" description="Thioredoxin" evidence="1">
    <location>
        <begin position="13"/>
        <end position="81"/>
    </location>
</feature>
<evidence type="ECO:0000313" key="2">
    <source>
        <dbReference type="EMBL" id="OWT61751.1"/>
    </source>
</evidence>
<dbReference type="AlphaFoldDB" id="A0A225MQM5"/>
<keyword evidence="3" id="KW-1185">Reference proteome</keyword>
<dbReference type="SMR" id="A0A225MQM5"/>
<proteinExistence type="predicted"/>
<reference evidence="3" key="1">
    <citation type="submission" date="2017-06" db="EMBL/GenBank/DDBJ databases">
        <title>Herbaspirillum phytohormonus sp. nov., isolated from the root nodule of Robinia pseudoacacia in lead-zinc mine.</title>
        <authorList>
            <person name="Fan M."/>
            <person name="Lin Y."/>
        </authorList>
    </citation>
    <scope>NUCLEOTIDE SEQUENCE [LARGE SCALE GENOMIC DNA]</scope>
    <source>
        <strain evidence="3">SC-089</strain>
    </source>
</reference>
<dbReference type="SUPFAM" id="SSF52833">
    <property type="entry name" value="Thioredoxin-like"/>
    <property type="match status" value="1"/>
</dbReference>
<comment type="caution">
    <text evidence="2">The sequence shown here is derived from an EMBL/GenBank/DDBJ whole genome shotgun (WGS) entry which is preliminary data.</text>
</comment>
<organism evidence="2 3">
    <name type="scientific">Candidimonas nitroreducens</name>
    <dbReference type="NCBI Taxonomy" id="683354"/>
    <lineage>
        <taxon>Bacteria</taxon>
        <taxon>Pseudomonadati</taxon>
        <taxon>Pseudomonadota</taxon>
        <taxon>Betaproteobacteria</taxon>
        <taxon>Burkholderiales</taxon>
        <taxon>Alcaligenaceae</taxon>
        <taxon>Candidimonas</taxon>
    </lineage>
</organism>
<name>A0A225MQM5_9BURK</name>
<dbReference type="Pfam" id="PF00085">
    <property type="entry name" value="Thioredoxin"/>
    <property type="match status" value="1"/>
</dbReference>
<dbReference type="RefSeq" id="WP_088602838.1">
    <property type="nucleotide sequence ID" value="NZ_NJIH01000004.1"/>
</dbReference>
<dbReference type="InterPro" id="IPR013766">
    <property type="entry name" value="Thioredoxin_domain"/>
</dbReference>
<accession>A0A225MQM5</accession>
<dbReference type="EMBL" id="NJIH01000004">
    <property type="protein sequence ID" value="OWT61751.1"/>
    <property type="molecule type" value="Genomic_DNA"/>
</dbReference>
<dbReference type="InterPro" id="IPR036249">
    <property type="entry name" value="Thioredoxin-like_sf"/>
</dbReference>
<sequence length="126" mass="13903">MSVLNPLHDLSALQARIAHCTGLVVVCYCAAWCDTCTQYRGDFERLAQRLPQHAFVWVDIEDSPELLGEEDVENFPTLAIQGAEGNRFFGTLLPYISHLERLVEQLQDDAGHAVVAGPPLLRSAVA</sequence>
<dbReference type="Proteomes" id="UP000214603">
    <property type="component" value="Unassembled WGS sequence"/>
</dbReference>
<dbReference type="CDD" id="cd02947">
    <property type="entry name" value="TRX_family"/>
    <property type="match status" value="1"/>
</dbReference>
<dbReference type="Gene3D" id="3.40.30.10">
    <property type="entry name" value="Glutaredoxin"/>
    <property type="match status" value="1"/>
</dbReference>
<gene>
    <name evidence="2" type="ORF">CEY11_07865</name>
</gene>
<dbReference type="OrthoDB" id="8521206at2"/>
<evidence type="ECO:0000313" key="3">
    <source>
        <dbReference type="Proteomes" id="UP000214603"/>
    </source>
</evidence>
<evidence type="ECO:0000259" key="1">
    <source>
        <dbReference type="Pfam" id="PF00085"/>
    </source>
</evidence>